<dbReference type="HAMAP" id="MF_00099">
    <property type="entry name" value="CheB_chemtxs"/>
    <property type="match status" value="1"/>
</dbReference>
<dbReference type="SUPFAM" id="SSF52172">
    <property type="entry name" value="CheY-like"/>
    <property type="match status" value="1"/>
</dbReference>
<comment type="similarity">
    <text evidence="5">Belongs to the CheB family.</text>
</comment>
<accession>A0A956SFZ1</accession>
<feature type="active site" evidence="5 6">
    <location>
        <position position="194"/>
    </location>
</feature>
<evidence type="ECO:0000313" key="10">
    <source>
        <dbReference type="EMBL" id="MCA9756788.1"/>
    </source>
</evidence>
<gene>
    <name evidence="5" type="primary">cheB</name>
    <name evidence="10" type="ORF">KDA27_13375</name>
</gene>
<dbReference type="CDD" id="cd16432">
    <property type="entry name" value="CheB_Rec"/>
    <property type="match status" value="1"/>
</dbReference>
<comment type="domain">
    <text evidence="5">Contains a C-terminal catalytic domain, and an N-terminal region which modulates catalytic activity.</text>
</comment>
<dbReference type="Pfam" id="PF00072">
    <property type="entry name" value="Response_reg"/>
    <property type="match status" value="1"/>
</dbReference>
<evidence type="ECO:0000256" key="5">
    <source>
        <dbReference type="HAMAP-Rule" id="MF_00099"/>
    </source>
</evidence>
<comment type="catalytic activity">
    <reaction evidence="4 5">
        <text>[protein]-L-glutamate 5-O-methyl ester + H2O = L-glutamyl-[protein] + methanol + H(+)</text>
        <dbReference type="Rhea" id="RHEA:23236"/>
        <dbReference type="Rhea" id="RHEA-COMP:10208"/>
        <dbReference type="Rhea" id="RHEA-COMP:10311"/>
        <dbReference type="ChEBI" id="CHEBI:15377"/>
        <dbReference type="ChEBI" id="CHEBI:15378"/>
        <dbReference type="ChEBI" id="CHEBI:17790"/>
        <dbReference type="ChEBI" id="CHEBI:29973"/>
        <dbReference type="ChEBI" id="CHEBI:82795"/>
        <dbReference type="EC" id="3.1.1.61"/>
    </reaction>
</comment>
<dbReference type="PANTHER" id="PTHR42872">
    <property type="entry name" value="PROTEIN-GLUTAMATE METHYLESTERASE/PROTEIN-GLUTAMINE GLUTAMINASE"/>
    <property type="match status" value="1"/>
</dbReference>
<comment type="caution">
    <text evidence="10">The sequence shown here is derived from an EMBL/GenBank/DDBJ whole genome shotgun (WGS) entry which is preliminary data.</text>
</comment>
<dbReference type="InterPro" id="IPR008248">
    <property type="entry name" value="CheB-like"/>
</dbReference>
<feature type="active site" evidence="5 6">
    <location>
        <position position="290"/>
    </location>
</feature>
<dbReference type="GO" id="GO:0005737">
    <property type="term" value="C:cytoplasm"/>
    <property type="evidence" value="ECO:0007669"/>
    <property type="project" value="UniProtKB-SubCell"/>
</dbReference>
<keyword evidence="5 7" id="KW-0597">Phosphoprotein</keyword>
<evidence type="ECO:0000256" key="6">
    <source>
        <dbReference type="PROSITE-ProRule" id="PRU00050"/>
    </source>
</evidence>
<keyword evidence="3 5" id="KW-0378">Hydrolase</keyword>
<dbReference type="GO" id="GO:0006935">
    <property type="term" value="P:chemotaxis"/>
    <property type="evidence" value="ECO:0007669"/>
    <property type="project" value="UniProtKB-UniRule"/>
</dbReference>
<feature type="domain" description="Response regulatory" evidence="8">
    <location>
        <begin position="3"/>
        <end position="120"/>
    </location>
</feature>
<feature type="domain" description="CheB-type methylesterase" evidence="9">
    <location>
        <begin position="156"/>
        <end position="348"/>
    </location>
</feature>
<dbReference type="GO" id="GO:0008984">
    <property type="term" value="F:protein-glutamate methylesterase activity"/>
    <property type="evidence" value="ECO:0007669"/>
    <property type="project" value="UniProtKB-UniRule"/>
</dbReference>
<dbReference type="PIRSF" id="PIRSF000876">
    <property type="entry name" value="RR_chemtxs_CheB"/>
    <property type="match status" value="1"/>
</dbReference>
<dbReference type="PANTHER" id="PTHR42872:SF6">
    <property type="entry name" value="PROTEIN-GLUTAMATE METHYLESTERASE_PROTEIN-GLUTAMINE GLUTAMINASE"/>
    <property type="match status" value="1"/>
</dbReference>
<proteinExistence type="inferred from homology"/>
<dbReference type="PROSITE" id="PS50122">
    <property type="entry name" value="CHEB"/>
    <property type="match status" value="1"/>
</dbReference>
<dbReference type="PROSITE" id="PS50110">
    <property type="entry name" value="RESPONSE_REGULATORY"/>
    <property type="match status" value="1"/>
</dbReference>
<evidence type="ECO:0000256" key="7">
    <source>
        <dbReference type="PROSITE-ProRule" id="PRU00169"/>
    </source>
</evidence>
<dbReference type="InterPro" id="IPR000673">
    <property type="entry name" value="Sig_transdc_resp-reg_Me-estase"/>
</dbReference>
<dbReference type="NCBIfam" id="NF001965">
    <property type="entry name" value="PRK00742.1"/>
    <property type="match status" value="1"/>
</dbReference>
<dbReference type="Gene3D" id="3.40.50.2300">
    <property type="match status" value="1"/>
</dbReference>
<dbReference type="SUPFAM" id="SSF52738">
    <property type="entry name" value="Methylesterase CheB, C-terminal domain"/>
    <property type="match status" value="1"/>
</dbReference>
<comment type="PTM">
    <text evidence="5">Phosphorylated by CheA. Phosphorylation of the N-terminal regulatory domain activates the methylesterase activity.</text>
</comment>
<evidence type="ECO:0000256" key="2">
    <source>
        <dbReference type="ARBA" id="ARBA00022500"/>
    </source>
</evidence>
<dbReference type="NCBIfam" id="NF009206">
    <property type="entry name" value="PRK12555.1"/>
    <property type="match status" value="1"/>
</dbReference>
<evidence type="ECO:0000313" key="11">
    <source>
        <dbReference type="Proteomes" id="UP000739538"/>
    </source>
</evidence>
<dbReference type="EC" id="3.5.1.44" evidence="5"/>
<dbReference type="SMART" id="SM00448">
    <property type="entry name" value="REC"/>
    <property type="match status" value="1"/>
</dbReference>
<dbReference type="InterPro" id="IPR035909">
    <property type="entry name" value="CheB_C"/>
</dbReference>
<evidence type="ECO:0000259" key="8">
    <source>
        <dbReference type="PROSITE" id="PS50110"/>
    </source>
</evidence>
<evidence type="ECO:0000256" key="4">
    <source>
        <dbReference type="ARBA" id="ARBA00048267"/>
    </source>
</evidence>
<dbReference type="InterPro" id="IPR001789">
    <property type="entry name" value="Sig_transdc_resp-reg_receiver"/>
</dbReference>
<reference evidence="10" key="2">
    <citation type="journal article" date="2021" name="Microbiome">
        <title>Successional dynamics and alternative stable states in a saline activated sludge microbial community over 9 years.</title>
        <authorList>
            <person name="Wang Y."/>
            <person name="Ye J."/>
            <person name="Ju F."/>
            <person name="Liu L."/>
            <person name="Boyd J.A."/>
            <person name="Deng Y."/>
            <person name="Parks D.H."/>
            <person name="Jiang X."/>
            <person name="Yin X."/>
            <person name="Woodcroft B.J."/>
            <person name="Tyson G.W."/>
            <person name="Hugenholtz P."/>
            <person name="Polz M.F."/>
            <person name="Zhang T."/>
        </authorList>
    </citation>
    <scope>NUCLEOTIDE SEQUENCE</scope>
    <source>
        <strain evidence="10">HKST-UBA02</strain>
    </source>
</reference>
<feature type="active site" evidence="5 6">
    <location>
        <position position="168"/>
    </location>
</feature>
<dbReference type="GO" id="GO:0000156">
    <property type="term" value="F:phosphorelay response regulator activity"/>
    <property type="evidence" value="ECO:0007669"/>
    <property type="project" value="InterPro"/>
</dbReference>
<evidence type="ECO:0000256" key="3">
    <source>
        <dbReference type="ARBA" id="ARBA00022801"/>
    </source>
</evidence>
<organism evidence="10 11">
    <name type="scientific">Eiseniibacteriota bacterium</name>
    <dbReference type="NCBI Taxonomy" id="2212470"/>
    <lineage>
        <taxon>Bacteria</taxon>
        <taxon>Candidatus Eiseniibacteriota</taxon>
    </lineage>
</organism>
<evidence type="ECO:0000259" key="9">
    <source>
        <dbReference type="PROSITE" id="PS50122"/>
    </source>
</evidence>
<keyword evidence="1 5" id="KW-0963">Cytoplasm</keyword>
<comment type="function">
    <text evidence="5">Involved in chemotaxis. Part of a chemotaxis signal transduction system that modulates chemotaxis in response to various stimuli. Catalyzes the demethylation of specific methylglutamate residues introduced into the chemoreceptors (methyl-accepting chemotaxis proteins or MCP) by CheR. Also mediates the irreversible deamidation of specific glutamine residues to glutamic acid.</text>
</comment>
<dbReference type="Pfam" id="PF01339">
    <property type="entry name" value="CheB_methylest"/>
    <property type="match status" value="1"/>
</dbReference>
<dbReference type="GO" id="GO:0050568">
    <property type="term" value="F:protein-glutamine glutaminase activity"/>
    <property type="evidence" value="ECO:0007669"/>
    <property type="project" value="UniProtKB-UniRule"/>
</dbReference>
<reference evidence="10" key="1">
    <citation type="submission" date="2020-04" db="EMBL/GenBank/DDBJ databases">
        <authorList>
            <person name="Zhang T."/>
        </authorList>
    </citation>
    <scope>NUCLEOTIDE SEQUENCE</scope>
    <source>
        <strain evidence="10">HKST-UBA02</strain>
    </source>
</reference>
<keyword evidence="2 5" id="KW-0145">Chemotaxis</keyword>
<dbReference type="EC" id="3.1.1.61" evidence="5"/>
<dbReference type="EMBL" id="JAGQHS010000067">
    <property type="protein sequence ID" value="MCA9756788.1"/>
    <property type="molecule type" value="Genomic_DNA"/>
</dbReference>
<evidence type="ECO:0000256" key="1">
    <source>
        <dbReference type="ARBA" id="ARBA00022490"/>
    </source>
</evidence>
<comment type="subcellular location">
    <subcellularLocation>
        <location evidence="5">Cytoplasm</location>
    </subcellularLocation>
</comment>
<name>A0A956SFZ1_UNCEI</name>
<dbReference type="Gene3D" id="3.40.50.180">
    <property type="entry name" value="Methylesterase CheB, C-terminal domain"/>
    <property type="match status" value="1"/>
</dbReference>
<comment type="catalytic activity">
    <reaction evidence="5">
        <text>L-glutaminyl-[protein] + H2O = L-glutamyl-[protein] + NH4(+)</text>
        <dbReference type="Rhea" id="RHEA:16441"/>
        <dbReference type="Rhea" id="RHEA-COMP:10207"/>
        <dbReference type="Rhea" id="RHEA-COMP:10208"/>
        <dbReference type="ChEBI" id="CHEBI:15377"/>
        <dbReference type="ChEBI" id="CHEBI:28938"/>
        <dbReference type="ChEBI" id="CHEBI:29973"/>
        <dbReference type="ChEBI" id="CHEBI:30011"/>
        <dbReference type="EC" id="3.5.1.44"/>
    </reaction>
</comment>
<dbReference type="AlphaFoldDB" id="A0A956SFZ1"/>
<feature type="modified residue" description="4-aspartylphosphate" evidence="5 7">
    <location>
        <position position="54"/>
    </location>
</feature>
<protein>
    <recommendedName>
        <fullName evidence="5">Protein-glutamate methylesterase/protein-glutamine glutaminase</fullName>
        <ecNumber evidence="5">3.1.1.61</ecNumber>
        <ecNumber evidence="5">3.5.1.44</ecNumber>
    </recommendedName>
</protein>
<sequence length="353" mass="37454">MIRVVIVDDSPVVRNVFEQSLNADPEIEVVATAPDAYVARDLIVQHQPDVVVLDIDMPRMDGLTFLKKLMKYYPLPVVIASGLTDRGSQLALDALQAGAVEVVSKGGTKLPGESAAIELLYKVKAAALVDVKRRNAIATATVATPPPAPATRSYGRIASDRLIAIGASTGGTEALEAVLRGLPEDCPPVVIVQHMPAKFTAQFARRLNGNCRATIAEAQGGERLEQGHVFICPGDDHMVVMGRSAPYTLSLRSGPLVNRHRPSVDVLFKSVARSSGSRTVAALLTGMGKDGAQGLLEIRNTGARTICQDEATSVVFGMPREGIEIGAAEFVCPLQDISGKLMELASQSVRKAA</sequence>
<dbReference type="CDD" id="cd17541">
    <property type="entry name" value="REC_CheB-like"/>
    <property type="match status" value="1"/>
</dbReference>
<dbReference type="Proteomes" id="UP000739538">
    <property type="component" value="Unassembled WGS sequence"/>
</dbReference>
<dbReference type="InterPro" id="IPR011006">
    <property type="entry name" value="CheY-like_superfamily"/>
</dbReference>